<evidence type="ECO:0000256" key="1">
    <source>
        <dbReference type="SAM" id="Phobius"/>
    </source>
</evidence>
<keyword evidence="1" id="KW-1133">Transmembrane helix</keyword>
<sequence>VAAIVNAWLLYRGLSRDGIVSLSSGWTTLLGRIILATTGMIACLWYLDRPLDWWLEATVWDRSCYLGMIVSLGAIAYFVVLGVLGTRPSHIFKRP</sequence>
<keyword evidence="1" id="KW-0812">Transmembrane</keyword>
<feature type="transmembrane region" description="Helical" evidence="1">
    <location>
        <begin position="67"/>
        <end position="86"/>
    </location>
</feature>
<reference evidence="2" key="1">
    <citation type="submission" date="2018-05" db="EMBL/GenBank/DDBJ databases">
        <authorList>
            <person name="Lanie J.A."/>
            <person name="Ng W.-L."/>
            <person name="Kazmierczak K.M."/>
            <person name="Andrzejewski T.M."/>
            <person name="Davidsen T.M."/>
            <person name="Wayne K.J."/>
            <person name="Tettelin H."/>
            <person name="Glass J.I."/>
            <person name="Rusch D."/>
            <person name="Podicherti R."/>
            <person name="Tsui H.-C.T."/>
            <person name="Winkler M.E."/>
        </authorList>
    </citation>
    <scope>NUCLEOTIDE SEQUENCE</scope>
</reference>
<organism evidence="2">
    <name type="scientific">marine metagenome</name>
    <dbReference type="NCBI Taxonomy" id="408172"/>
    <lineage>
        <taxon>unclassified sequences</taxon>
        <taxon>metagenomes</taxon>
        <taxon>ecological metagenomes</taxon>
    </lineage>
</organism>
<evidence type="ECO:0008006" key="3">
    <source>
        <dbReference type="Google" id="ProtNLM"/>
    </source>
</evidence>
<feature type="non-terminal residue" evidence="2">
    <location>
        <position position="1"/>
    </location>
</feature>
<accession>A0A382J0U9</accession>
<gene>
    <name evidence="2" type="ORF">METZ01_LOCUS257567</name>
</gene>
<protein>
    <recommendedName>
        <fullName evidence="3">EamA domain-containing protein</fullName>
    </recommendedName>
</protein>
<dbReference type="EMBL" id="UINC01070509">
    <property type="protein sequence ID" value="SVC04713.1"/>
    <property type="molecule type" value="Genomic_DNA"/>
</dbReference>
<evidence type="ECO:0000313" key="2">
    <source>
        <dbReference type="EMBL" id="SVC04713.1"/>
    </source>
</evidence>
<keyword evidence="1" id="KW-0472">Membrane</keyword>
<name>A0A382J0U9_9ZZZZ</name>
<feature type="transmembrane region" description="Helical" evidence="1">
    <location>
        <begin position="29"/>
        <end position="47"/>
    </location>
</feature>
<dbReference type="AlphaFoldDB" id="A0A382J0U9"/>
<proteinExistence type="predicted"/>